<name>A0A679FLA2_9BACL</name>
<protein>
    <recommendedName>
        <fullName evidence="3">histidine kinase</fullName>
        <ecNumber evidence="3">2.7.13.3</ecNumber>
    </recommendedName>
</protein>
<dbReference type="InterPro" id="IPR005467">
    <property type="entry name" value="His_kinase_dom"/>
</dbReference>
<evidence type="ECO:0000259" key="14">
    <source>
        <dbReference type="PROSITE" id="PS50885"/>
    </source>
</evidence>
<feature type="domain" description="HAMP" evidence="14">
    <location>
        <begin position="187"/>
        <end position="239"/>
    </location>
</feature>
<evidence type="ECO:0000256" key="4">
    <source>
        <dbReference type="ARBA" id="ARBA00022475"/>
    </source>
</evidence>
<dbReference type="RefSeq" id="WP_172418501.1">
    <property type="nucleotide sequence ID" value="NZ_AP022557.1"/>
</dbReference>
<evidence type="ECO:0000256" key="7">
    <source>
        <dbReference type="ARBA" id="ARBA00022741"/>
    </source>
</evidence>
<dbReference type="Pfam" id="PF02518">
    <property type="entry name" value="HATPase_c"/>
    <property type="match status" value="1"/>
</dbReference>
<dbReference type="InterPro" id="IPR004358">
    <property type="entry name" value="Sig_transdc_His_kin-like_C"/>
</dbReference>
<dbReference type="InterPro" id="IPR050736">
    <property type="entry name" value="Sensor_HK_Regulatory"/>
</dbReference>
<dbReference type="GO" id="GO:0000155">
    <property type="term" value="F:phosphorelay sensor kinase activity"/>
    <property type="evidence" value="ECO:0007669"/>
    <property type="project" value="InterPro"/>
</dbReference>
<dbReference type="SMART" id="SM00304">
    <property type="entry name" value="HAMP"/>
    <property type="match status" value="1"/>
</dbReference>
<feature type="domain" description="Histidine kinase" evidence="13">
    <location>
        <begin position="247"/>
        <end position="465"/>
    </location>
</feature>
<reference evidence="16" key="1">
    <citation type="journal article" date="2020" name="Microbiol. Resour. Announc.">
        <title>Complete Genome Sequence of Geobacillus sp. Strain E55-1, Isolated from Mine Geyser in Japan.</title>
        <authorList>
            <person name="Miyazaki K."/>
            <person name="Hase E."/>
            <person name="Tokito N."/>
        </authorList>
    </citation>
    <scope>NUCLEOTIDE SEQUENCE [LARGE SCALE GENOMIC DNA]</scope>
    <source>
        <strain evidence="16">E55-1</strain>
    </source>
</reference>
<dbReference type="EC" id="2.7.13.3" evidence="3"/>
<dbReference type="InterPro" id="IPR003661">
    <property type="entry name" value="HisK_dim/P_dom"/>
</dbReference>
<dbReference type="Pfam" id="PF00672">
    <property type="entry name" value="HAMP"/>
    <property type="match status" value="1"/>
</dbReference>
<keyword evidence="16" id="KW-1185">Reference proteome</keyword>
<dbReference type="PRINTS" id="PR00344">
    <property type="entry name" value="BCTRLSENSOR"/>
</dbReference>
<keyword evidence="12" id="KW-0812">Transmembrane</keyword>
<evidence type="ECO:0000256" key="12">
    <source>
        <dbReference type="SAM" id="Phobius"/>
    </source>
</evidence>
<dbReference type="Gene3D" id="3.30.565.10">
    <property type="entry name" value="Histidine kinase-like ATPase, C-terminal domain"/>
    <property type="match status" value="1"/>
</dbReference>
<dbReference type="EMBL" id="AP022557">
    <property type="protein sequence ID" value="BBW95679.1"/>
    <property type="molecule type" value="Genomic_DNA"/>
</dbReference>
<feature type="transmembrane region" description="Helical" evidence="12">
    <location>
        <begin position="12"/>
        <end position="33"/>
    </location>
</feature>
<keyword evidence="5" id="KW-0597">Phosphoprotein</keyword>
<comment type="subcellular location">
    <subcellularLocation>
        <location evidence="2">Cell membrane</location>
        <topology evidence="2">Multi-pass membrane protein</topology>
    </subcellularLocation>
</comment>
<evidence type="ECO:0000256" key="5">
    <source>
        <dbReference type="ARBA" id="ARBA00022553"/>
    </source>
</evidence>
<evidence type="ECO:0000256" key="6">
    <source>
        <dbReference type="ARBA" id="ARBA00022679"/>
    </source>
</evidence>
<dbReference type="FunFam" id="1.10.287.130:FF:000001">
    <property type="entry name" value="Two-component sensor histidine kinase"/>
    <property type="match status" value="1"/>
</dbReference>
<keyword evidence="7" id="KW-0547">Nucleotide-binding</keyword>
<organism evidence="15 16">
    <name type="scientific">Geobacillus subterraneus</name>
    <dbReference type="NCBI Taxonomy" id="129338"/>
    <lineage>
        <taxon>Bacteria</taxon>
        <taxon>Bacillati</taxon>
        <taxon>Bacillota</taxon>
        <taxon>Bacilli</taxon>
        <taxon>Bacillales</taxon>
        <taxon>Anoxybacillaceae</taxon>
        <taxon>Geobacillus</taxon>
    </lineage>
</organism>
<dbReference type="InterPro" id="IPR003594">
    <property type="entry name" value="HATPase_dom"/>
</dbReference>
<evidence type="ECO:0000256" key="8">
    <source>
        <dbReference type="ARBA" id="ARBA00022777"/>
    </source>
</evidence>
<evidence type="ECO:0000256" key="3">
    <source>
        <dbReference type="ARBA" id="ARBA00012438"/>
    </source>
</evidence>
<dbReference type="PANTHER" id="PTHR43711">
    <property type="entry name" value="TWO-COMPONENT HISTIDINE KINASE"/>
    <property type="match status" value="1"/>
</dbReference>
<evidence type="ECO:0000256" key="9">
    <source>
        <dbReference type="ARBA" id="ARBA00022840"/>
    </source>
</evidence>
<dbReference type="PANTHER" id="PTHR43711:SF26">
    <property type="entry name" value="SENSOR HISTIDINE KINASE RCSC"/>
    <property type="match status" value="1"/>
</dbReference>
<accession>A0A679FLA2</accession>
<dbReference type="PROSITE" id="PS50885">
    <property type="entry name" value="HAMP"/>
    <property type="match status" value="1"/>
</dbReference>
<evidence type="ECO:0000256" key="10">
    <source>
        <dbReference type="ARBA" id="ARBA00023012"/>
    </source>
</evidence>
<dbReference type="Gene3D" id="6.10.340.10">
    <property type="match status" value="1"/>
</dbReference>
<keyword evidence="9" id="KW-0067">ATP-binding</keyword>
<dbReference type="SMART" id="SM00388">
    <property type="entry name" value="HisKA"/>
    <property type="match status" value="1"/>
</dbReference>
<dbReference type="SUPFAM" id="SSF158472">
    <property type="entry name" value="HAMP domain-like"/>
    <property type="match status" value="1"/>
</dbReference>
<gene>
    <name evidence="15" type="primary">resE_1</name>
    <name evidence="15" type="ORF">GsuE55_05120</name>
</gene>
<dbReference type="InterPro" id="IPR036097">
    <property type="entry name" value="HisK_dim/P_sf"/>
</dbReference>
<keyword evidence="10" id="KW-0902">Two-component regulatory system</keyword>
<dbReference type="AlphaFoldDB" id="A0A679FLA2"/>
<keyword evidence="12" id="KW-1133">Transmembrane helix</keyword>
<dbReference type="SUPFAM" id="SSF55874">
    <property type="entry name" value="ATPase domain of HSP90 chaperone/DNA topoisomerase II/histidine kinase"/>
    <property type="match status" value="1"/>
</dbReference>
<feature type="transmembrane region" description="Helical" evidence="12">
    <location>
        <begin position="163"/>
        <end position="181"/>
    </location>
</feature>
<evidence type="ECO:0000256" key="1">
    <source>
        <dbReference type="ARBA" id="ARBA00000085"/>
    </source>
</evidence>
<dbReference type="CDD" id="cd16922">
    <property type="entry name" value="HATPase_EvgS-ArcB-TorS-like"/>
    <property type="match status" value="1"/>
</dbReference>
<dbReference type="SMART" id="SM00387">
    <property type="entry name" value="HATPase_c"/>
    <property type="match status" value="1"/>
</dbReference>
<dbReference type="CDD" id="cd06225">
    <property type="entry name" value="HAMP"/>
    <property type="match status" value="1"/>
</dbReference>
<dbReference type="Proteomes" id="UP000501421">
    <property type="component" value="Chromosome"/>
</dbReference>
<dbReference type="InterPro" id="IPR003660">
    <property type="entry name" value="HAMP_dom"/>
</dbReference>
<keyword evidence="4" id="KW-1003">Cell membrane</keyword>
<dbReference type="GO" id="GO:0005886">
    <property type="term" value="C:plasma membrane"/>
    <property type="evidence" value="ECO:0007669"/>
    <property type="project" value="UniProtKB-SubCell"/>
</dbReference>
<dbReference type="Gene3D" id="1.10.287.130">
    <property type="match status" value="1"/>
</dbReference>
<keyword evidence="8 15" id="KW-0418">Kinase</keyword>
<dbReference type="CDD" id="cd00082">
    <property type="entry name" value="HisKA"/>
    <property type="match status" value="1"/>
</dbReference>
<dbReference type="InterPro" id="IPR036890">
    <property type="entry name" value="HATPase_C_sf"/>
</dbReference>
<comment type="catalytic activity">
    <reaction evidence="1">
        <text>ATP + protein L-histidine = ADP + protein N-phospho-L-histidine.</text>
        <dbReference type="EC" id="2.7.13.3"/>
    </reaction>
</comment>
<dbReference type="GO" id="GO:0005524">
    <property type="term" value="F:ATP binding"/>
    <property type="evidence" value="ECO:0007669"/>
    <property type="project" value="UniProtKB-KW"/>
</dbReference>
<evidence type="ECO:0000259" key="13">
    <source>
        <dbReference type="PROSITE" id="PS50109"/>
    </source>
</evidence>
<proteinExistence type="predicted"/>
<keyword evidence="6" id="KW-0808">Transferase</keyword>
<evidence type="ECO:0000256" key="11">
    <source>
        <dbReference type="ARBA" id="ARBA00023136"/>
    </source>
</evidence>
<evidence type="ECO:0000313" key="16">
    <source>
        <dbReference type="Proteomes" id="UP000501421"/>
    </source>
</evidence>
<dbReference type="SUPFAM" id="SSF47384">
    <property type="entry name" value="Homodimeric domain of signal transducing histidine kinase"/>
    <property type="match status" value="1"/>
</dbReference>
<evidence type="ECO:0000256" key="2">
    <source>
        <dbReference type="ARBA" id="ARBA00004651"/>
    </source>
</evidence>
<dbReference type="Pfam" id="PF00512">
    <property type="entry name" value="HisKA"/>
    <property type="match status" value="1"/>
</dbReference>
<keyword evidence="11 12" id="KW-0472">Membrane</keyword>
<dbReference type="FunFam" id="3.30.565.10:FF:000006">
    <property type="entry name" value="Sensor histidine kinase WalK"/>
    <property type="match status" value="1"/>
</dbReference>
<sequence>MKRLRLGQKVWLAIGAAVVATLAFSFGLLNYFYRTVYMKEVERTLIAEGTSLARDYRGGAIAREYRRQIEWYDEKSTATILLIDNPRELSACFPFPVHYDALVSGRDRETLLAGKPVVKTGYEKRFGRRVMAVAVPLLDEKRLMGAIYLYMPLADVQAATKQAAAAFWPLAAVFAAALLVVGRRMVRQLVEPLQAMERAAERMAEGRYEAGIPVRSDDEIGRLAKAFNQMADAIAKEDEQKREFLANVSHELRTPLSYMKGYSEALLAGFAKTKEEEKAYLRLIHRETERMERLVGDLLDLARLEGQSVPLERAPVAFAQVIEDVIAMYEPIAAQKRIKLSGDLDYDVIVNGDADRLEQVVRNLLDNAIRYTPEGGAVTVRLSRLSEAEGELVIEDTGKGIPKDQLPLLGQRFFRVDRARTRKEGGTGLGLAIVKQIVALHGGAIQFDSDLGRGTTVSVRLPLVREGEETYVQDKGTDGVSSI</sequence>
<dbReference type="PROSITE" id="PS50109">
    <property type="entry name" value="HIS_KIN"/>
    <property type="match status" value="1"/>
</dbReference>
<evidence type="ECO:0000313" key="15">
    <source>
        <dbReference type="EMBL" id="BBW95679.1"/>
    </source>
</evidence>